<name>A0A0A9H742_ARUDO</name>
<reference evidence="1" key="2">
    <citation type="journal article" date="2015" name="Data Brief">
        <title>Shoot transcriptome of the giant reed, Arundo donax.</title>
        <authorList>
            <person name="Barrero R.A."/>
            <person name="Guerrero F.D."/>
            <person name="Moolhuijzen P."/>
            <person name="Goolsby J.A."/>
            <person name="Tidwell J."/>
            <person name="Bellgard S.E."/>
            <person name="Bellgard M.I."/>
        </authorList>
    </citation>
    <scope>NUCLEOTIDE SEQUENCE</scope>
    <source>
        <tissue evidence="1">Shoot tissue taken approximately 20 cm above the soil surface</tissue>
    </source>
</reference>
<evidence type="ECO:0000313" key="1">
    <source>
        <dbReference type="EMBL" id="JAE32567.1"/>
    </source>
</evidence>
<proteinExistence type="predicted"/>
<reference evidence="1" key="1">
    <citation type="submission" date="2014-09" db="EMBL/GenBank/DDBJ databases">
        <authorList>
            <person name="Magalhaes I.L.F."/>
            <person name="Oliveira U."/>
            <person name="Santos F.R."/>
            <person name="Vidigal T.H.D.A."/>
            <person name="Brescovit A.D."/>
            <person name="Santos A.J."/>
        </authorList>
    </citation>
    <scope>NUCLEOTIDE SEQUENCE</scope>
    <source>
        <tissue evidence="1">Shoot tissue taken approximately 20 cm above the soil surface</tissue>
    </source>
</reference>
<sequence length="26" mass="2997">MWPTCQCDIPVTEVFPSRHLGRHVTS</sequence>
<dbReference type="AlphaFoldDB" id="A0A0A9H742"/>
<dbReference type="EMBL" id="GBRH01165329">
    <property type="protein sequence ID" value="JAE32567.1"/>
    <property type="molecule type" value="Transcribed_RNA"/>
</dbReference>
<protein>
    <submittedName>
        <fullName evidence="1">Uncharacterized protein</fullName>
    </submittedName>
</protein>
<organism evidence="1">
    <name type="scientific">Arundo donax</name>
    <name type="common">Giant reed</name>
    <name type="synonym">Donax arundinaceus</name>
    <dbReference type="NCBI Taxonomy" id="35708"/>
    <lineage>
        <taxon>Eukaryota</taxon>
        <taxon>Viridiplantae</taxon>
        <taxon>Streptophyta</taxon>
        <taxon>Embryophyta</taxon>
        <taxon>Tracheophyta</taxon>
        <taxon>Spermatophyta</taxon>
        <taxon>Magnoliopsida</taxon>
        <taxon>Liliopsida</taxon>
        <taxon>Poales</taxon>
        <taxon>Poaceae</taxon>
        <taxon>PACMAD clade</taxon>
        <taxon>Arundinoideae</taxon>
        <taxon>Arundineae</taxon>
        <taxon>Arundo</taxon>
    </lineage>
</organism>
<accession>A0A0A9H742</accession>